<feature type="signal peptide" evidence="1">
    <location>
        <begin position="1"/>
        <end position="26"/>
    </location>
</feature>
<dbReference type="InterPro" id="IPR005152">
    <property type="entry name" value="Lipase_secreted"/>
</dbReference>
<gene>
    <name evidence="2" type="ORF">EIP75_14405</name>
</gene>
<evidence type="ECO:0000313" key="2">
    <source>
        <dbReference type="EMBL" id="RRS03770.1"/>
    </source>
</evidence>
<dbReference type="GO" id="GO:0016042">
    <property type="term" value="P:lipid catabolic process"/>
    <property type="evidence" value="ECO:0007669"/>
    <property type="project" value="InterPro"/>
</dbReference>
<dbReference type="GO" id="GO:0004806">
    <property type="term" value="F:triacylglycerol lipase activity"/>
    <property type="evidence" value="ECO:0007669"/>
    <property type="project" value="InterPro"/>
</dbReference>
<dbReference type="SUPFAM" id="SSF53474">
    <property type="entry name" value="alpha/beta-Hydrolases"/>
    <property type="match status" value="1"/>
</dbReference>
<evidence type="ECO:0000313" key="3">
    <source>
        <dbReference type="Proteomes" id="UP000269265"/>
    </source>
</evidence>
<sequence>MKTRFPSHRLAVPLAAIALAASNAHAATQGPAGMAFYTPPAVITGNHGDLISYRSTTVSLGTDAPAVNAWNVMYRSTDSRGAANVVTGTVLVPKGIWLSLTARPIVSYAVGTHGLAQSCAPSLQMAAGTDYENANIVAALKAGYAVLVSDYQGYTNGATPTYLAGASQGNAVLDIVTAAQKIPFGGLSTNAKVAVWGYSQGGQSAAWAGQLQPTYAPNIKLVGVAAGGVPGDFKRTARFLDGSAGSGFMFGGVIGLAQQYPDKIPLDTLASETGKAAINQGKQQCVFESMFTFMNHELSEYTVNNRSLESLMTVPSINEALTAQDLGGNTITAPLYQYHGQADEFIPLDQALALKKKYCARATSVTFDLFPSEHIATQFQGAPYVLSWVADRIAGKTAAPNNCGNNGPEPQSTANPGGGNFVVSLKEWGLNATVGLKTLKQTVTLPATSTFTADADITAGRLNGALSVPDFKQTLSIIGIPANVGLRITPVGSATGTVSLDNSGILRIKGTAYADITVTSVLGLPFGECKTVTPVAFPIDFQGPVSSMGNGKLVFTGTTTFPQIKGCAISAILSTMMSGSGQTYSFTVSPPAPKRF</sequence>
<dbReference type="InterPro" id="IPR029058">
    <property type="entry name" value="AB_hydrolase_fold"/>
</dbReference>
<dbReference type="Gene3D" id="1.10.260.130">
    <property type="match status" value="1"/>
</dbReference>
<protein>
    <submittedName>
        <fullName evidence="2">Triacylglycerol lipase</fullName>
    </submittedName>
</protein>
<dbReference type="RefSeq" id="WP_125243975.1">
    <property type="nucleotide sequence ID" value="NZ_RSED01000010.1"/>
</dbReference>
<feature type="chain" id="PRO_5018659435" evidence="1">
    <location>
        <begin position="27"/>
        <end position="596"/>
    </location>
</feature>
<keyword evidence="1" id="KW-0732">Signal</keyword>
<reference evidence="2 3" key="1">
    <citation type="submission" date="2018-12" db="EMBL/GenBank/DDBJ databases">
        <title>The whole draft genome of Aquabacterium sp. SJQ9.</title>
        <authorList>
            <person name="Sun L."/>
            <person name="Gao X."/>
            <person name="Chen W."/>
            <person name="Huang K."/>
        </authorList>
    </citation>
    <scope>NUCLEOTIDE SEQUENCE [LARGE SCALE GENOMIC DNA]</scope>
    <source>
        <strain evidence="2 3">SJQ9</strain>
    </source>
</reference>
<comment type="caution">
    <text evidence="2">The sequence shown here is derived from an EMBL/GenBank/DDBJ whole genome shotgun (WGS) entry which is preliminary data.</text>
</comment>
<dbReference type="AlphaFoldDB" id="A0A3R8YMH1"/>
<organism evidence="2 3">
    <name type="scientific">Aquabacterium soli</name>
    <dbReference type="NCBI Taxonomy" id="2493092"/>
    <lineage>
        <taxon>Bacteria</taxon>
        <taxon>Pseudomonadati</taxon>
        <taxon>Pseudomonadota</taxon>
        <taxon>Betaproteobacteria</taxon>
        <taxon>Burkholderiales</taxon>
        <taxon>Aquabacterium</taxon>
    </lineage>
</organism>
<dbReference type="Pfam" id="PF03583">
    <property type="entry name" value="LIP"/>
    <property type="match status" value="1"/>
</dbReference>
<dbReference type="Gene3D" id="3.40.50.1820">
    <property type="entry name" value="alpha/beta hydrolase"/>
    <property type="match status" value="1"/>
</dbReference>
<dbReference type="EMBL" id="RSED01000010">
    <property type="protein sequence ID" value="RRS03770.1"/>
    <property type="molecule type" value="Genomic_DNA"/>
</dbReference>
<dbReference type="Proteomes" id="UP000269265">
    <property type="component" value="Unassembled WGS sequence"/>
</dbReference>
<keyword evidence="3" id="KW-1185">Reference proteome</keyword>
<evidence type="ECO:0000256" key="1">
    <source>
        <dbReference type="SAM" id="SignalP"/>
    </source>
</evidence>
<accession>A0A3R8YMH1</accession>
<name>A0A3R8YMH1_9BURK</name>
<dbReference type="OrthoDB" id="9955at2"/>
<proteinExistence type="predicted"/>
<dbReference type="PANTHER" id="PTHR34853">
    <property type="match status" value="1"/>
</dbReference>
<dbReference type="PANTHER" id="PTHR34853:SF1">
    <property type="entry name" value="LIPASE 5"/>
    <property type="match status" value="1"/>
</dbReference>